<evidence type="ECO:0000313" key="2">
    <source>
        <dbReference type="EMBL" id="RRC90712.1"/>
    </source>
</evidence>
<accession>A0A0B7GQZ1</accession>
<evidence type="ECO:0000313" key="5">
    <source>
        <dbReference type="Proteomes" id="UP000249623"/>
    </source>
</evidence>
<proteinExistence type="predicted"/>
<dbReference type="EMBL" id="CDMW01000001">
    <property type="protein sequence ID" value="CEL90643.1"/>
    <property type="molecule type" value="Genomic_DNA"/>
</dbReference>
<protein>
    <recommendedName>
        <fullName evidence="7">LXG domain-containing protein</fullName>
    </recommendedName>
</protein>
<evidence type="ECO:0008006" key="7">
    <source>
        <dbReference type="Google" id="ProtNLM"/>
    </source>
</evidence>
<dbReference type="RefSeq" id="WP_002924162.1">
    <property type="nucleotide sequence ID" value="NZ_CDMW01000001.1"/>
</dbReference>
<dbReference type="Proteomes" id="UP000183504">
    <property type="component" value="Unassembled WGS sequence"/>
</dbReference>
<reference evidence="3 5" key="2">
    <citation type="submission" date="2018-06" db="EMBL/GenBank/DDBJ databases">
        <authorList>
            <consortium name="Pathogen Informatics"/>
            <person name="Doyle S."/>
        </authorList>
    </citation>
    <scope>NUCLEOTIDE SEQUENCE [LARGE SCALE GENOMIC DNA]</scope>
    <source>
        <strain evidence="3 5">NCTC11085</strain>
    </source>
</reference>
<evidence type="ECO:0000313" key="4">
    <source>
        <dbReference type="Proteomes" id="UP000183504"/>
    </source>
</evidence>
<evidence type="ECO:0000313" key="1">
    <source>
        <dbReference type="EMBL" id="CEL90643.1"/>
    </source>
</evidence>
<dbReference type="Proteomes" id="UP000277597">
    <property type="component" value="Unassembled WGS sequence"/>
</dbReference>
<evidence type="ECO:0000313" key="3">
    <source>
        <dbReference type="EMBL" id="SQF35112.1"/>
    </source>
</evidence>
<name>A0A0B7GQZ1_STRSA</name>
<sequence>MADKISIDLTQQEQLLLHIRTMVTSATQLSTKLKEGVDGLPALTSKGEVHNRMVGNENQLIRFVTKAQTFQTLTEVIFKHTQTTYSEFIDTDKILAMDIANSILYSSETSAEDKQGIKDDPKGSVDKLKKSIQDENGEIHKNMKGTKSSDIIIGTGGA</sequence>
<reference evidence="1 4" key="1">
    <citation type="submission" date="2015-01" db="EMBL/GenBank/DDBJ databases">
        <authorList>
            <person name="Pelicic Vladimir"/>
        </authorList>
    </citation>
    <scope>NUCLEOTIDE SEQUENCE [LARGE SCALE GENOMIC DNA]</scope>
    <source>
        <strain evidence="1 4">2908</strain>
    </source>
</reference>
<dbReference type="EMBL" id="LS483346">
    <property type="protein sequence ID" value="SQF35112.1"/>
    <property type="molecule type" value="Genomic_DNA"/>
</dbReference>
<dbReference type="AlphaFoldDB" id="A0A0B7GQZ1"/>
<evidence type="ECO:0000313" key="6">
    <source>
        <dbReference type="Proteomes" id="UP000277597"/>
    </source>
</evidence>
<organism evidence="1 4">
    <name type="scientific">Streptococcus sanguinis</name>
    <dbReference type="NCBI Taxonomy" id="1305"/>
    <lineage>
        <taxon>Bacteria</taxon>
        <taxon>Bacillati</taxon>
        <taxon>Bacillota</taxon>
        <taxon>Bacilli</taxon>
        <taxon>Lactobacillales</taxon>
        <taxon>Streptococcaceae</taxon>
        <taxon>Streptococcus</taxon>
    </lineage>
</organism>
<gene>
    <name evidence="2" type="ORF">EII39_10915</name>
    <name evidence="3" type="ORF">NCTC11085_01489</name>
    <name evidence="1" type="ORF">SSV_1349</name>
</gene>
<dbReference type="EMBL" id="RQZI01000017">
    <property type="protein sequence ID" value="RRC90712.1"/>
    <property type="molecule type" value="Genomic_DNA"/>
</dbReference>
<reference evidence="2 6" key="3">
    <citation type="submission" date="2018-11" db="EMBL/GenBank/DDBJ databases">
        <title>Genomes From Bacteria Associated with the Canine Oral Cavity: a Test Case for Automated Genome-Based Taxonomic Assignment.</title>
        <authorList>
            <person name="Coil D.A."/>
            <person name="Jospin G."/>
            <person name="Darling A.E."/>
            <person name="Wallis C."/>
            <person name="Davis I.J."/>
            <person name="Harris S."/>
            <person name="Eisen J.A."/>
            <person name="Holcombe L.J."/>
            <person name="O'Flynn C."/>
        </authorList>
    </citation>
    <scope>NUCLEOTIDE SEQUENCE [LARGE SCALE GENOMIC DNA]</scope>
    <source>
        <strain evidence="2 6">OH953</strain>
    </source>
</reference>
<dbReference type="Proteomes" id="UP000249623">
    <property type="component" value="Chromosome 1"/>
</dbReference>